<dbReference type="InterPro" id="IPR026444">
    <property type="entry name" value="Secre_tail"/>
</dbReference>
<accession>A0A4Q5LHM7</accession>
<evidence type="ECO:0000313" key="2">
    <source>
        <dbReference type="Proteomes" id="UP000294155"/>
    </source>
</evidence>
<dbReference type="EMBL" id="SEWE01000002">
    <property type="protein sequence ID" value="RYU84346.1"/>
    <property type="molecule type" value="Genomic_DNA"/>
</dbReference>
<keyword evidence="2" id="KW-1185">Reference proteome</keyword>
<dbReference type="AlphaFoldDB" id="A0A4Q5LHM7"/>
<dbReference type="InterPro" id="IPR025566">
    <property type="entry name" value="DUF4331"/>
</dbReference>
<dbReference type="RefSeq" id="WP_129919313.1">
    <property type="nucleotide sequence ID" value="NZ_SEWE01000002.1"/>
</dbReference>
<protein>
    <submittedName>
        <fullName evidence="1">DUF4331 domain-containing protein</fullName>
    </submittedName>
</protein>
<dbReference type="Pfam" id="PF14224">
    <property type="entry name" value="DUF4331"/>
    <property type="match status" value="1"/>
</dbReference>
<sequence>MKKTFTRPILHLSLAATAVAGALVWSGQNTRLEASSHREAPLIADDPLADNTDLYAFRDPVNSEMINIIANYVPLELPQGGPNYNTFGENVRYEIHIKNSATNVNQDDITYRFTFTRTNEDPTTFFNIRNAGAGPKQNLKTTYTMEVSRNGGAFTNVITNGVVPPTNIGPRSISGPAGLGAADYNTLMTGAIQTIPAGGGTGRVFCGPVDDPFFADLGGIFDLGGIRAAAARDGLARKNTHTIAMQLPIAILQKDGKTGAQAANILDSNYIIGVWASASRPALRTLNVDGTQTHSGNYVQVSRIGMPLLNEVINPIGAKDRWNAVTPYTEVAATEDYLSNPELGLYMAEGTGYFGAAVPGLNALRIQRNSLNTFDFANGKGGVSALLSAPAAAVAGTAFAKVADGGYGEYLLRAAKPRSVDILPIFHTGVPNLPPYQLATGKTAGQPLTPGKPFINNFMPLVDNPAAAAGVGGDMLRLNMAVPATPRNSPLFSSEGLLAAAVLGLTQAPYNTNANLEFIPNMDGFPNGRRLEDDVTRIELQAVGGVVLAAIGLPYEANTPGLAGNLGFRTGIEANDTTFKSTFPYMQTPWSGTKAQRVALAQRTGSGLNMSTSPVEVAQNFPNPFTSKTTFHYEVAAKGPVTLVVSDMMGRKVATLINNKEHRAGAYDFVWNVPTLAAGTYIATVKSGETVLQSIKLVHTN</sequence>
<name>A0A4Q5LHM7_9BACT</name>
<dbReference type="OrthoDB" id="9791748at2"/>
<reference evidence="1 2" key="1">
    <citation type="submission" date="2019-02" db="EMBL/GenBank/DDBJ databases">
        <title>Bacterial novel species isolated from soil.</title>
        <authorList>
            <person name="Jung H.-Y."/>
        </authorList>
    </citation>
    <scope>NUCLEOTIDE SEQUENCE [LARGE SCALE GENOMIC DNA]</scope>
    <source>
        <strain evidence="1 2">1-3-3-3</strain>
    </source>
</reference>
<organism evidence="1 2">
    <name type="scientific">Hymenobacter persicinus</name>
    <dbReference type="NCBI Taxonomy" id="2025506"/>
    <lineage>
        <taxon>Bacteria</taxon>
        <taxon>Pseudomonadati</taxon>
        <taxon>Bacteroidota</taxon>
        <taxon>Cytophagia</taxon>
        <taxon>Cytophagales</taxon>
        <taxon>Hymenobacteraceae</taxon>
        <taxon>Hymenobacter</taxon>
    </lineage>
</organism>
<comment type="caution">
    <text evidence="1">The sequence shown here is derived from an EMBL/GenBank/DDBJ whole genome shotgun (WGS) entry which is preliminary data.</text>
</comment>
<dbReference type="Proteomes" id="UP000294155">
    <property type="component" value="Unassembled WGS sequence"/>
</dbReference>
<evidence type="ECO:0000313" key="1">
    <source>
        <dbReference type="EMBL" id="RYU84346.1"/>
    </source>
</evidence>
<dbReference type="NCBIfam" id="TIGR04183">
    <property type="entry name" value="Por_Secre_tail"/>
    <property type="match status" value="1"/>
</dbReference>
<proteinExistence type="predicted"/>
<gene>
    <name evidence="1" type="ORF">EWM57_01250</name>
</gene>